<keyword evidence="4" id="KW-1185">Reference proteome</keyword>
<evidence type="ECO:0000256" key="1">
    <source>
        <dbReference type="SAM" id="MobiDB-lite"/>
    </source>
</evidence>
<feature type="compositionally biased region" description="Acidic residues" evidence="1">
    <location>
        <begin position="1156"/>
        <end position="1170"/>
    </location>
</feature>
<dbReference type="PANTHER" id="PTHR33096">
    <property type="entry name" value="CXC2 DOMAIN-CONTAINING PROTEIN"/>
    <property type="match status" value="1"/>
</dbReference>
<feature type="region of interest" description="Disordered" evidence="1">
    <location>
        <begin position="1"/>
        <end position="114"/>
    </location>
</feature>
<feature type="domain" description="CxC2-like cysteine cluster KDZ transposase-associated" evidence="2">
    <location>
        <begin position="236"/>
        <end position="345"/>
    </location>
</feature>
<feature type="region of interest" description="Disordered" evidence="1">
    <location>
        <begin position="614"/>
        <end position="640"/>
    </location>
</feature>
<comment type="caution">
    <text evidence="3">The sequence shown here is derived from an EMBL/GenBank/DDBJ whole genome shotgun (WGS) entry which is preliminary data.</text>
</comment>
<feature type="compositionally biased region" description="Polar residues" evidence="1">
    <location>
        <begin position="65"/>
        <end position="77"/>
    </location>
</feature>
<organism evidence="3 4">
    <name type="scientific">Mycena alexandri</name>
    <dbReference type="NCBI Taxonomy" id="1745969"/>
    <lineage>
        <taxon>Eukaryota</taxon>
        <taxon>Fungi</taxon>
        <taxon>Dikarya</taxon>
        <taxon>Basidiomycota</taxon>
        <taxon>Agaricomycotina</taxon>
        <taxon>Agaricomycetes</taxon>
        <taxon>Agaricomycetidae</taxon>
        <taxon>Agaricales</taxon>
        <taxon>Marasmiineae</taxon>
        <taxon>Mycenaceae</taxon>
        <taxon>Mycena</taxon>
    </lineage>
</organism>
<dbReference type="InterPro" id="IPR041457">
    <property type="entry name" value="CxC2_KDZ-assoc"/>
</dbReference>
<proteinExistence type="predicted"/>
<evidence type="ECO:0000259" key="2">
    <source>
        <dbReference type="Pfam" id="PF18803"/>
    </source>
</evidence>
<feature type="region of interest" description="Disordered" evidence="1">
    <location>
        <begin position="1145"/>
        <end position="1190"/>
    </location>
</feature>
<dbReference type="PANTHER" id="PTHR33096:SF1">
    <property type="entry name" value="CXC1-LIKE CYSTEINE CLUSTER ASSOCIATED WITH KDZ TRANSPOSASES DOMAIN-CONTAINING PROTEIN"/>
    <property type="match status" value="1"/>
</dbReference>
<gene>
    <name evidence="3" type="ORF">C8F04DRAFT_1180815</name>
</gene>
<feature type="compositionally biased region" description="Basic and acidic residues" evidence="1">
    <location>
        <begin position="1"/>
        <end position="13"/>
    </location>
</feature>
<dbReference type="Proteomes" id="UP001218188">
    <property type="component" value="Unassembled WGS sequence"/>
</dbReference>
<dbReference type="Pfam" id="PF18758">
    <property type="entry name" value="KDZ"/>
    <property type="match status" value="1"/>
</dbReference>
<dbReference type="InterPro" id="IPR040521">
    <property type="entry name" value="KDZ"/>
</dbReference>
<evidence type="ECO:0000313" key="3">
    <source>
        <dbReference type="EMBL" id="KAJ7037089.1"/>
    </source>
</evidence>
<accession>A0AAD6X9I3</accession>
<evidence type="ECO:0000313" key="4">
    <source>
        <dbReference type="Proteomes" id="UP001218188"/>
    </source>
</evidence>
<dbReference type="Pfam" id="PF18803">
    <property type="entry name" value="CxC2"/>
    <property type="match status" value="1"/>
</dbReference>
<feature type="compositionally biased region" description="Polar residues" evidence="1">
    <location>
        <begin position="41"/>
        <end position="50"/>
    </location>
</feature>
<dbReference type="AlphaFoldDB" id="A0AAD6X9I3"/>
<dbReference type="EMBL" id="JARJCM010000039">
    <property type="protein sequence ID" value="KAJ7037089.1"/>
    <property type="molecule type" value="Genomic_DNA"/>
</dbReference>
<protein>
    <recommendedName>
        <fullName evidence="2">CxC2-like cysteine cluster KDZ transposase-associated domain-containing protein</fullName>
    </recommendedName>
</protein>
<reference evidence="3" key="1">
    <citation type="submission" date="2023-03" db="EMBL/GenBank/DDBJ databases">
        <title>Massive genome expansion in bonnet fungi (Mycena s.s.) driven by repeated elements and novel gene families across ecological guilds.</title>
        <authorList>
            <consortium name="Lawrence Berkeley National Laboratory"/>
            <person name="Harder C.B."/>
            <person name="Miyauchi S."/>
            <person name="Viragh M."/>
            <person name="Kuo A."/>
            <person name="Thoen E."/>
            <person name="Andreopoulos B."/>
            <person name="Lu D."/>
            <person name="Skrede I."/>
            <person name="Drula E."/>
            <person name="Henrissat B."/>
            <person name="Morin E."/>
            <person name="Kohler A."/>
            <person name="Barry K."/>
            <person name="LaButti K."/>
            <person name="Morin E."/>
            <person name="Salamov A."/>
            <person name="Lipzen A."/>
            <person name="Mereny Z."/>
            <person name="Hegedus B."/>
            <person name="Baldrian P."/>
            <person name="Stursova M."/>
            <person name="Weitz H."/>
            <person name="Taylor A."/>
            <person name="Grigoriev I.V."/>
            <person name="Nagy L.G."/>
            <person name="Martin F."/>
            <person name="Kauserud H."/>
        </authorList>
    </citation>
    <scope>NUCLEOTIDE SEQUENCE</scope>
    <source>
        <strain evidence="3">CBHHK200</strain>
    </source>
</reference>
<sequence>MIKLFVDNDHEPSRVSPGVARPAGPPLSSPRLVRLRHHPNARSQETQGSTSAASAPPPAPARNAQILTEITRISTDGSVRRDNRMAPVPTSSVSKENEAPLLLPDEPAQTPKGAPVYDLYEQAPDDADDDAPFLERVAREMRDSDYPLKEWVKDERDTWLEELLRAEGRGDHRSYSACPRCKVQTDEFTAVPMYRCEDCLRGGEMLCQGCMVSTHLQSPLHRIEKWTGEMFERTTLKDLGLRIQLGHWDPADPRCAAPDSAAGEAFVIVDSDGVHEVALDFCGCGPGGAKSRQLLRAGLYAATGVNPRTAATFGLLRRFHLLSLESKISAYEFYNSLARGTNNTGIEPLAKVGDNHSYRGHWSLRPAQDRYHEFLRMTRQWRSLQMLKRAGRGHDPTGPMGTAPGECALLCPACPQPGKNLPENWENAPDSVKFIYALFLAMDANFRLKRKDVSSEEADPGLGSGWSFFLRPHNWDQPQERSTCVAHDAVDQPDREARGTASSGIGAVNCARHNMKRPNAVGDLQFGERYINMDYMFFKSITGTELQRFYVSYDIACQWHKNIWSRMEDYAPEIHYLPEGKFMSFLVPKFHLPAHIEACNLRFSFNLTRNVGQTDGEAPERGWANANPLASSTKEMGPGARRDTLDDHFNDWNYKKIIAFGRAMLKKMENAVPQMVEKKAALAEMEVSLEAASGALEEGPVEAWTAMAEKWEEDPDAPNPFETMSKEDHVARVQHDLAVEAADREARGENVEGEVRDDMHITEMIAMGLQLEDHQRTLGFDTAATGLHPTTNQRRVMVERTSKLRRKIVAWMDIQHGFFPSVKVLRSKEDEARARIARTQPIPGLKVHELKLWLPSALMKLPGASGGMSTLQTEAVRYEYRLRVGQAIEALDEIRRQLLVRTRLYKRKDANVRGVRDNMRSKSALNVLDNRVRRMATQYRVARRALETLGSALGERSWEKALKPLQESDVRGMPRATFGDPERQRGGTQRGSKQPSRKKAKKDAEPAEMSWIWVVQVDPGNPAAVSEGECSYAAIGDWDTNTLGLALRIEWAKARARALRWTEEVDLLEEEMRRIQQFLTWRAGWWRERADGRGREQDGPQREGERAYAYRQAKLQEDLCANFAAKWAHLPELVRKGRAGELDVLPAARINKAEDSEGSDDEGSENNDSDDGARPVPRSSKAPIDPLDLE</sequence>
<feature type="region of interest" description="Disordered" evidence="1">
    <location>
        <begin position="964"/>
        <end position="1005"/>
    </location>
</feature>
<name>A0AAD6X9I3_9AGAR</name>